<dbReference type="Proteomes" id="UP001222275">
    <property type="component" value="Chromosome"/>
</dbReference>
<sequence>MEYKMLLPNILSSKPPYILVVDDEQMNRFVLEDIIEDRYELVAVANGQACLDSVEQRVPDLILLDINMPGISGYDVCTILKSKPQTNNVPIIFLTAMMKAEDEKKGLHIGAVDYITKPFTESILLARIKTHIELNFTRKMLERSNQLLRQERDYIEQIIGSMRQDERFDTSNLQTLISPLEKSSGDIVLSACTENNHQHILIGDFTGHGLNAAIAGPLISSLFYTRAQGNSSARDVLQLINDELFQKLPTQCFLAATYVDWDKSSEVITIWNFGMPASIIYNQKEMIGRGDSIGVALGIVACCDYDVTPITLPFRQGDKLYCYTDGMDEVVNANNEQFGEKRVLETLQEINYKALPLELLLERVLTFSGGAEMKDDATLIELSCSY</sequence>
<gene>
    <name evidence="4" type="ORF">NR989_04780</name>
</gene>
<evidence type="ECO:0000256" key="1">
    <source>
        <dbReference type="ARBA" id="ARBA00022553"/>
    </source>
</evidence>
<dbReference type="Pfam" id="PF07228">
    <property type="entry name" value="SpoIIE"/>
    <property type="match status" value="1"/>
</dbReference>
<dbReference type="SMART" id="SM00448">
    <property type="entry name" value="REC"/>
    <property type="match status" value="1"/>
</dbReference>
<organism evidence="4 5">
    <name type="scientific">Thiomicrorhabdus lithotrophica</name>
    <dbReference type="NCBI Taxonomy" id="2949997"/>
    <lineage>
        <taxon>Bacteria</taxon>
        <taxon>Pseudomonadati</taxon>
        <taxon>Pseudomonadota</taxon>
        <taxon>Gammaproteobacteria</taxon>
        <taxon>Thiotrichales</taxon>
        <taxon>Piscirickettsiaceae</taxon>
        <taxon>Thiomicrorhabdus</taxon>
    </lineage>
</organism>
<dbReference type="PROSITE" id="PS50110">
    <property type="entry name" value="RESPONSE_REGULATORY"/>
    <property type="match status" value="1"/>
</dbReference>
<dbReference type="PANTHER" id="PTHR44591:SF3">
    <property type="entry name" value="RESPONSE REGULATORY DOMAIN-CONTAINING PROTEIN"/>
    <property type="match status" value="1"/>
</dbReference>
<evidence type="ECO:0000259" key="3">
    <source>
        <dbReference type="PROSITE" id="PS50110"/>
    </source>
</evidence>
<reference evidence="4 5" key="1">
    <citation type="submission" date="2022-06" db="EMBL/GenBank/DDBJ databases">
        <title>Thiomicrohabdus sp. nov, an obligately chemolithoautotrophic, sulfur-oxidizing bacterium isolated from beach of Guanyin Mountain. Amoy.</title>
        <authorList>
            <person name="Zhu H."/>
        </authorList>
    </citation>
    <scope>NUCLEOTIDE SEQUENCE [LARGE SCALE GENOMIC DNA]</scope>
    <source>
        <strain evidence="4 5">XGS-01</strain>
    </source>
</reference>
<dbReference type="SMART" id="SM00331">
    <property type="entry name" value="PP2C_SIG"/>
    <property type="match status" value="1"/>
</dbReference>
<dbReference type="InterPro" id="IPR001932">
    <property type="entry name" value="PPM-type_phosphatase-like_dom"/>
</dbReference>
<dbReference type="RefSeq" id="WP_275595829.1">
    <property type="nucleotide sequence ID" value="NZ_CP102381.1"/>
</dbReference>
<dbReference type="InterPro" id="IPR011006">
    <property type="entry name" value="CheY-like_superfamily"/>
</dbReference>
<keyword evidence="1 2" id="KW-0597">Phosphoprotein</keyword>
<dbReference type="SUPFAM" id="SSF52172">
    <property type="entry name" value="CheY-like"/>
    <property type="match status" value="1"/>
</dbReference>
<dbReference type="InterPro" id="IPR036457">
    <property type="entry name" value="PPM-type-like_dom_sf"/>
</dbReference>
<evidence type="ECO:0000256" key="2">
    <source>
        <dbReference type="PROSITE-ProRule" id="PRU00169"/>
    </source>
</evidence>
<evidence type="ECO:0000313" key="5">
    <source>
        <dbReference type="Proteomes" id="UP001222275"/>
    </source>
</evidence>
<dbReference type="InterPro" id="IPR050595">
    <property type="entry name" value="Bact_response_regulator"/>
</dbReference>
<dbReference type="EMBL" id="CP102381">
    <property type="protein sequence ID" value="WEJ63572.1"/>
    <property type="molecule type" value="Genomic_DNA"/>
</dbReference>
<name>A0ABY8CEA4_9GAMM</name>
<evidence type="ECO:0000313" key="4">
    <source>
        <dbReference type="EMBL" id="WEJ63572.1"/>
    </source>
</evidence>
<dbReference type="Gene3D" id="3.60.40.10">
    <property type="entry name" value="PPM-type phosphatase domain"/>
    <property type="match status" value="1"/>
</dbReference>
<dbReference type="Pfam" id="PF00072">
    <property type="entry name" value="Response_reg"/>
    <property type="match status" value="1"/>
</dbReference>
<dbReference type="InterPro" id="IPR001789">
    <property type="entry name" value="Sig_transdc_resp-reg_receiver"/>
</dbReference>
<feature type="modified residue" description="4-aspartylphosphate" evidence="2">
    <location>
        <position position="65"/>
    </location>
</feature>
<feature type="domain" description="Response regulatory" evidence="3">
    <location>
        <begin position="17"/>
        <end position="132"/>
    </location>
</feature>
<protein>
    <submittedName>
        <fullName evidence="4">Fused response regulator/phosphatase</fullName>
    </submittedName>
</protein>
<dbReference type="Gene3D" id="3.40.50.2300">
    <property type="match status" value="1"/>
</dbReference>
<dbReference type="PANTHER" id="PTHR44591">
    <property type="entry name" value="STRESS RESPONSE REGULATOR PROTEIN 1"/>
    <property type="match status" value="1"/>
</dbReference>
<proteinExistence type="predicted"/>
<keyword evidence="5" id="KW-1185">Reference proteome</keyword>
<accession>A0ABY8CEA4</accession>